<evidence type="ECO:0000313" key="1">
    <source>
        <dbReference type="EMBL" id="KAJ8674707.1"/>
    </source>
</evidence>
<sequence length="429" mass="47107">MSDICSTLHTAISSSRSSLALSDEYYETSSERLSPRGTSSDPNLVQPSNNGTSLRSVRSDSLENEGVLRCIYVDQDSISGDDDGSGLVLQSTSSDSNLSQTNVSSHFGAQLLASLRMMGLFASDAPLEGNADDEDEDIATPRPDTVQALMHAENAISDELPSTCNIVDDRHNNHQNSSPEDEVDNHPSSVSEAKRLILENLAQLSRGELFSRQFQSTPAPKLPQIPPDHRIANHPIISPIGTPVSDSGYKPKINRTGSLSSRKRLESLLRIDLELQPLNLRLSRLLAEFRAEFYGQLSRRESCCPRLLAVAANSRRKLAARACRSCGDYNDSQFLVSASRPPKRRLWNGPSLSTHASINLKHIDNTSSLTDELSRSAKVNLNDEHEYEQRKQLGIGAAAATERIESARSGFLMSGRSWRTLVPRSELVN</sequence>
<reference evidence="1" key="1">
    <citation type="submission" date="2023-04" db="EMBL/GenBank/DDBJ databases">
        <title>A chromosome-level genome assembly of the parasitoid wasp Eretmocerus hayati.</title>
        <authorList>
            <person name="Zhong Y."/>
            <person name="Liu S."/>
            <person name="Liu Y."/>
        </authorList>
    </citation>
    <scope>NUCLEOTIDE SEQUENCE</scope>
    <source>
        <strain evidence="1">ZJU_SS_LIU_2023</strain>
    </source>
</reference>
<comment type="caution">
    <text evidence="1">The sequence shown here is derived from an EMBL/GenBank/DDBJ whole genome shotgun (WGS) entry which is preliminary data.</text>
</comment>
<proteinExistence type="predicted"/>
<evidence type="ECO:0000313" key="2">
    <source>
        <dbReference type="Proteomes" id="UP001239111"/>
    </source>
</evidence>
<organism evidence="1 2">
    <name type="scientific">Eretmocerus hayati</name>
    <dbReference type="NCBI Taxonomy" id="131215"/>
    <lineage>
        <taxon>Eukaryota</taxon>
        <taxon>Metazoa</taxon>
        <taxon>Ecdysozoa</taxon>
        <taxon>Arthropoda</taxon>
        <taxon>Hexapoda</taxon>
        <taxon>Insecta</taxon>
        <taxon>Pterygota</taxon>
        <taxon>Neoptera</taxon>
        <taxon>Endopterygota</taxon>
        <taxon>Hymenoptera</taxon>
        <taxon>Apocrita</taxon>
        <taxon>Proctotrupomorpha</taxon>
        <taxon>Chalcidoidea</taxon>
        <taxon>Aphelinidae</taxon>
        <taxon>Aphelininae</taxon>
        <taxon>Eretmocerus</taxon>
    </lineage>
</organism>
<gene>
    <name evidence="1" type="ORF">QAD02_010493</name>
</gene>
<dbReference type="EMBL" id="CM056742">
    <property type="protein sequence ID" value="KAJ8674707.1"/>
    <property type="molecule type" value="Genomic_DNA"/>
</dbReference>
<protein>
    <submittedName>
        <fullName evidence="1">Uncharacterized protein</fullName>
    </submittedName>
</protein>
<accession>A0ACC2NU84</accession>
<dbReference type="Proteomes" id="UP001239111">
    <property type="component" value="Chromosome 2"/>
</dbReference>
<name>A0ACC2NU84_9HYME</name>
<keyword evidence="2" id="KW-1185">Reference proteome</keyword>